<keyword evidence="3" id="KW-0479">Metal-binding</keyword>
<proteinExistence type="inferred from homology"/>
<comment type="caution">
    <text evidence="10">The sequence shown here is derived from an EMBL/GenBank/DDBJ whole genome shotgun (WGS) entry which is preliminary data.</text>
</comment>
<gene>
    <name evidence="10" type="ORF">CWI75_13935</name>
</gene>
<dbReference type="PROSITE" id="PS51462">
    <property type="entry name" value="NUDIX"/>
    <property type="match status" value="1"/>
</dbReference>
<evidence type="ECO:0000256" key="8">
    <source>
        <dbReference type="RuleBase" id="RU003476"/>
    </source>
</evidence>
<protein>
    <recommendedName>
        <fullName evidence="9">Nudix hydrolase domain-containing protein</fullName>
    </recommendedName>
</protein>
<evidence type="ECO:0000256" key="2">
    <source>
        <dbReference type="ARBA" id="ARBA00008925"/>
    </source>
</evidence>
<dbReference type="EMBL" id="PKLZ01000010">
    <property type="protein sequence ID" value="PLW81841.1"/>
    <property type="molecule type" value="Genomic_DNA"/>
</dbReference>
<sequence>MKMAGTGGETTVSGRFCPECGAVLEPHVVAGEVRGHWRCTVCGRLHYDHPMIVVTCFVACGKRLLWVRRALPPKAGAWAVPGGFLELGETLAEGAARELHEEAGVLVPASRLDFYMVGTITFINQVYMAFRTTVESEFTLPGVESLECAFFSREECPWDQVAYPEVNEAIVQAYDDLDSGVFDIWHTEMTESRYQRQRVRQHLPS</sequence>
<dbReference type="Pfam" id="PF14803">
    <property type="entry name" value="Zn_ribbon_Nudix"/>
    <property type="match status" value="1"/>
</dbReference>
<dbReference type="SUPFAM" id="SSF55811">
    <property type="entry name" value="Nudix"/>
    <property type="match status" value="1"/>
</dbReference>
<dbReference type="GO" id="GO:0016787">
    <property type="term" value="F:hydrolase activity"/>
    <property type="evidence" value="ECO:0007669"/>
    <property type="project" value="UniProtKB-KW"/>
</dbReference>
<dbReference type="InterPro" id="IPR015797">
    <property type="entry name" value="NUDIX_hydrolase-like_dom_sf"/>
</dbReference>
<dbReference type="Pfam" id="PF00293">
    <property type="entry name" value="NUDIX"/>
    <property type="match status" value="1"/>
</dbReference>
<comment type="similarity">
    <text evidence="2">Belongs to the archaeal RpoM/eukaryotic RPA12/RPB9/RPC11 RNA polymerase family.</text>
</comment>
<keyword evidence="11" id="KW-1185">Reference proteome</keyword>
<dbReference type="InterPro" id="IPR020084">
    <property type="entry name" value="NUDIX_hydrolase_CS"/>
</dbReference>
<organism evidence="10 11">
    <name type="scientific">Kineobactrum sediminis</name>
    <dbReference type="NCBI Taxonomy" id="1905677"/>
    <lineage>
        <taxon>Bacteria</taxon>
        <taxon>Pseudomonadati</taxon>
        <taxon>Pseudomonadota</taxon>
        <taxon>Gammaproteobacteria</taxon>
        <taxon>Cellvibrionales</taxon>
        <taxon>Halieaceae</taxon>
        <taxon>Kineobactrum</taxon>
    </lineage>
</organism>
<dbReference type="InterPro" id="IPR029401">
    <property type="entry name" value="Nudix_N"/>
</dbReference>
<comment type="similarity">
    <text evidence="8">Belongs to the Nudix hydrolase family.</text>
</comment>
<keyword evidence="5" id="KW-0862">Zinc</keyword>
<dbReference type="PANTHER" id="PTHR43222">
    <property type="entry name" value="NUDIX HYDROLASE 23"/>
    <property type="match status" value="1"/>
</dbReference>
<dbReference type="PROSITE" id="PS00893">
    <property type="entry name" value="NUDIX_BOX"/>
    <property type="match status" value="1"/>
</dbReference>
<dbReference type="AlphaFoldDB" id="A0A2N5Y0B6"/>
<evidence type="ECO:0000256" key="5">
    <source>
        <dbReference type="ARBA" id="ARBA00022833"/>
    </source>
</evidence>
<evidence type="ECO:0000313" key="10">
    <source>
        <dbReference type="EMBL" id="PLW81841.1"/>
    </source>
</evidence>
<evidence type="ECO:0000256" key="4">
    <source>
        <dbReference type="ARBA" id="ARBA00022801"/>
    </source>
</evidence>
<evidence type="ECO:0000313" key="11">
    <source>
        <dbReference type="Proteomes" id="UP000234845"/>
    </source>
</evidence>
<comment type="cofactor">
    <cofactor evidence="1">
        <name>Mg(2+)</name>
        <dbReference type="ChEBI" id="CHEBI:18420"/>
    </cofactor>
</comment>
<name>A0A2N5Y0B6_9GAMM</name>
<dbReference type="InterPro" id="IPR019761">
    <property type="entry name" value="DNA-dir_RNA_pol-M_15_CS"/>
</dbReference>
<dbReference type="InterPro" id="IPR020476">
    <property type="entry name" value="Nudix_hydrolase"/>
</dbReference>
<dbReference type="GO" id="GO:0046872">
    <property type="term" value="F:metal ion binding"/>
    <property type="evidence" value="ECO:0007669"/>
    <property type="project" value="UniProtKB-KW"/>
</dbReference>
<reference evidence="11" key="1">
    <citation type="submission" date="2017-11" db="EMBL/GenBank/DDBJ databases">
        <title>The draft genome sequence of Chromatocurvus sp. F02.</title>
        <authorList>
            <person name="Du Z.-J."/>
            <person name="Chang Y.-Q."/>
        </authorList>
    </citation>
    <scope>NUCLEOTIDE SEQUENCE [LARGE SCALE GENOMIC DNA]</scope>
    <source>
        <strain evidence="11">F02</strain>
    </source>
</reference>
<keyword evidence="6" id="KW-0460">Magnesium</keyword>
<feature type="domain" description="Nudix hydrolase" evidence="9">
    <location>
        <begin position="49"/>
        <end position="174"/>
    </location>
</feature>
<evidence type="ECO:0000256" key="3">
    <source>
        <dbReference type="ARBA" id="ARBA00022723"/>
    </source>
</evidence>
<dbReference type="PRINTS" id="PR00502">
    <property type="entry name" value="NUDIXFAMILY"/>
</dbReference>
<dbReference type="Gene3D" id="3.90.79.10">
    <property type="entry name" value="Nucleoside Triphosphate Pyrophosphohydrolase"/>
    <property type="match status" value="1"/>
</dbReference>
<keyword evidence="7" id="KW-0804">Transcription</keyword>
<evidence type="ECO:0000256" key="7">
    <source>
        <dbReference type="ARBA" id="ARBA00023163"/>
    </source>
</evidence>
<dbReference type="Proteomes" id="UP000234845">
    <property type="component" value="Unassembled WGS sequence"/>
</dbReference>
<dbReference type="PANTHER" id="PTHR43222:SF2">
    <property type="entry name" value="NUDIX HYDROLASE 23, CHLOROPLASTIC"/>
    <property type="match status" value="1"/>
</dbReference>
<accession>A0A2N5Y0B6</accession>
<evidence type="ECO:0000259" key="9">
    <source>
        <dbReference type="PROSITE" id="PS51462"/>
    </source>
</evidence>
<evidence type="ECO:0000256" key="6">
    <source>
        <dbReference type="ARBA" id="ARBA00022842"/>
    </source>
</evidence>
<dbReference type="InterPro" id="IPR000086">
    <property type="entry name" value="NUDIX_hydrolase_dom"/>
</dbReference>
<dbReference type="PROSITE" id="PS01030">
    <property type="entry name" value="RNA_POL_M_15KD"/>
    <property type="match status" value="1"/>
</dbReference>
<evidence type="ECO:0000256" key="1">
    <source>
        <dbReference type="ARBA" id="ARBA00001946"/>
    </source>
</evidence>
<keyword evidence="4 8" id="KW-0378">Hydrolase</keyword>